<accession>A0A0H2X2X5</accession>
<sequence>MSAQTRPAPGRHTIRVSEDDCGLGQFGGGAWLSDAALWPSDPSTGRPMTPIVMLTDLFLPSVWLADDMAVTVFAALGRESDAYNRTALRTFTIHQQSELEKIDAGHSKVVLHRRAAREMVRETVMLPRHFVGLQPFDERDAEEEAEDADNGAGMSKQLGRPYWLQDPIHAHPRHYFLSQFVESDLRQQDPAYDGLFADGTGYLFAEQRAKVLREGDTAGYFFIQFT</sequence>
<protein>
    <recommendedName>
        <fullName evidence="3">DUF1963 domain-containing protein</fullName>
    </recommendedName>
</protein>
<proteinExistence type="predicted"/>
<dbReference type="AlphaFoldDB" id="A0A0H2X2X5"/>
<gene>
    <name evidence="1" type="ordered locus">XC_0272</name>
</gene>
<evidence type="ECO:0000313" key="2">
    <source>
        <dbReference type="Proteomes" id="UP000000420"/>
    </source>
</evidence>
<dbReference type="KEGG" id="xcb:XC_0272"/>
<dbReference type="RefSeq" id="WP_011035517.1">
    <property type="nucleotide sequence ID" value="NC_007086.1"/>
</dbReference>
<organism evidence="1 2">
    <name type="scientific">Xanthomonas campestris pv. campestris (strain 8004)</name>
    <dbReference type="NCBI Taxonomy" id="314565"/>
    <lineage>
        <taxon>Bacteria</taxon>
        <taxon>Pseudomonadati</taxon>
        <taxon>Pseudomonadota</taxon>
        <taxon>Gammaproteobacteria</taxon>
        <taxon>Lysobacterales</taxon>
        <taxon>Lysobacteraceae</taxon>
        <taxon>Xanthomonas</taxon>
    </lineage>
</organism>
<dbReference type="DNASU" id="1000572"/>
<evidence type="ECO:0008006" key="3">
    <source>
        <dbReference type="Google" id="ProtNLM"/>
    </source>
</evidence>
<dbReference type="Proteomes" id="UP000000420">
    <property type="component" value="Chromosome"/>
</dbReference>
<evidence type="ECO:0000313" key="1">
    <source>
        <dbReference type="EMBL" id="AAY47359.1"/>
    </source>
</evidence>
<reference evidence="1 2" key="1">
    <citation type="journal article" date="2005" name="Genome Res.">
        <title>Comparative and functional genomic analyses of the pathogenicity of phytopathogen Xanthomonas campestris pv. campestris.</title>
        <authorList>
            <person name="Qian W."/>
            <person name="Jia Y."/>
            <person name="Ren S.X."/>
            <person name="He Y.Q."/>
            <person name="Feng J.X."/>
            <person name="Lu L.F."/>
            <person name="Sun Q."/>
            <person name="Ying G."/>
            <person name="Tang D.J."/>
            <person name="Tang H."/>
            <person name="Wu W."/>
            <person name="Hao P."/>
            <person name="Wang L."/>
            <person name="Jiang B.L."/>
            <person name="Zeng S."/>
            <person name="Gu W.Y."/>
            <person name="Lu G."/>
            <person name="Rong L."/>
            <person name="Tian Y."/>
            <person name="Yao Z."/>
            <person name="Fu G."/>
            <person name="Chen B."/>
            <person name="Fang R."/>
            <person name="Qiang B."/>
            <person name="Chen Z."/>
            <person name="Zhao G.P."/>
            <person name="Tang J.L."/>
            <person name="He C."/>
        </authorList>
    </citation>
    <scope>NUCLEOTIDE SEQUENCE [LARGE SCALE GENOMIC DNA]</scope>
    <source>
        <strain evidence="1 2">8004</strain>
    </source>
</reference>
<dbReference type="HOGENOM" id="CLU_1255072_0_0_6"/>
<name>A0A0H2X2X5_XANC8</name>
<dbReference type="EMBL" id="CP000050">
    <property type="protein sequence ID" value="AAY47359.1"/>
    <property type="molecule type" value="Genomic_DNA"/>
</dbReference>